<keyword evidence="9" id="KW-1185">Reference proteome</keyword>
<feature type="domain" description="HPr" evidence="7">
    <location>
        <begin position="138"/>
        <end position="224"/>
    </location>
</feature>
<accession>A0ABW0EFV5</accession>
<dbReference type="EC" id="2.7.1.121" evidence="3"/>
<evidence type="ECO:0000259" key="6">
    <source>
        <dbReference type="PROSITE" id="PS51096"/>
    </source>
</evidence>
<evidence type="ECO:0000256" key="5">
    <source>
        <dbReference type="ARBA" id="ARBA00046577"/>
    </source>
</evidence>
<evidence type="ECO:0000256" key="2">
    <source>
        <dbReference type="ARBA" id="ARBA00002788"/>
    </source>
</evidence>
<dbReference type="PROSITE" id="PS51096">
    <property type="entry name" value="PTS_EIIA_TYPE_4"/>
    <property type="match status" value="1"/>
</dbReference>
<gene>
    <name evidence="8" type="primary">dhaM</name>
    <name evidence="8" type="ORF">ACFPM7_04415</name>
</gene>
<comment type="catalytic activity">
    <reaction evidence="1">
        <text>dihydroxyacetone + phosphoenolpyruvate = dihydroxyacetone phosphate + pyruvate</text>
        <dbReference type="Rhea" id="RHEA:18381"/>
        <dbReference type="ChEBI" id="CHEBI:15361"/>
        <dbReference type="ChEBI" id="CHEBI:16016"/>
        <dbReference type="ChEBI" id="CHEBI:57642"/>
        <dbReference type="ChEBI" id="CHEBI:58702"/>
        <dbReference type="EC" id="2.7.1.121"/>
    </reaction>
</comment>
<comment type="function">
    <text evidence="2">Component of the dihydroxyacetone kinase complex, which is responsible for the phosphoenolpyruvate (PEP)-dependent phosphorylation of dihydroxyacetone. DhaM serves as the phosphoryl donor. Is phosphorylated by phosphoenolpyruvate in an EI- and HPr-dependent reaction, and a phosphorelay system on histidine residues finally leads to phosphoryl transfer to DhaL and dihydroxyacetone.</text>
</comment>
<comment type="caution">
    <text evidence="8">The sequence shown here is derived from an EMBL/GenBank/DDBJ whole genome shotgun (WGS) entry which is preliminary data.</text>
</comment>
<dbReference type="InterPro" id="IPR000032">
    <property type="entry name" value="HPr-like"/>
</dbReference>
<dbReference type="InterPro" id="IPR012844">
    <property type="entry name" value="DhaM_N"/>
</dbReference>
<dbReference type="Gene3D" id="3.30.1340.10">
    <property type="entry name" value="HPr-like"/>
    <property type="match status" value="1"/>
</dbReference>
<dbReference type="NCBIfam" id="TIGR02364">
    <property type="entry name" value="dha_pts"/>
    <property type="match status" value="1"/>
</dbReference>
<evidence type="ECO:0000259" key="7">
    <source>
        <dbReference type="PROSITE" id="PS51350"/>
    </source>
</evidence>
<dbReference type="InterPro" id="IPR004701">
    <property type="entry name" value="PTS_EIIA_man-typ"/>
</dbReference>
<dbReference type="PROSITE" id="PS00589">
    <property type="entry name" value="PTS_HPR_SER"/>
    <property type="match status" value="1"/>
</dbReference>
<keyword evidence="4 8" id="KW-0808">Transferase</keyword>
<evidence type="ECO:0000256" key="3">
    <source>
        <dbReference type="ARBA" id="ARBA00012095"/>
    </source>
</evidence>
<dbReference type="NCBIfam" id="TIGR01003">
    <property type="entry name" value="PTS_HPr_family"/>
    <property type="match status" value="1"/>
</dbReference>
<dbReference type="PANTHER" id="PTHR38594:SF1">
    <property type="entry name" value="PEP-DEPENDENT DIHYDROXYACETONE KINASE, PHOSPHORYL DONOR SUBUNIT DHAM"/>
    <property type="match status" value="1"/>
</dbReference>
<dbReference type="SUPFAM" id="SSF55594">
    <property type="entry name" value="HPr-like"/>
    <property type="match status" value="1"/>
</dbReference>
<protein>
    <recommendedName>
        <fullName evidence="3">phosphoenolpyruvate--glycerone phosphotransferase</fullName>
        <ecNumber evidence="3">2.7.1.121</ecNumber>
    </recommendedName>
</protein>
<name>A0ABW0EFV5_9PSEU</name>
<dbReference type="InterPro" id="IPR039643">
    <property type="entry name" value="DhaM"/>
</dbReference>
<organism evidence="8 9">
    <name type="scientific">Actinokineospora guangxiensis</name>
    <dbReference type="NCBI Taxonomy" id="1490288"/>
    <lineage>
        <taxon>Bacteria</taxon>
        <taxon>Bacillati</taxon>
        <taxon>Actinomycetota</taxon>
        <taxon>Actinomycetes</taxon>
        <taxon>Pseudonocardiales</taxon>
        <taxon>Pseudonocardiaceae</taxon>
        <taxon>Actinokineospora</taxon>
    </lineage>
</organism>
<dbReference type="Gene3D" id="3.40.50.510">
    <property type="entry name" value="Phosphotransferase system, mannose-type IIA component"/>
    <property type="match status" value="1"/>
</dbReference>
<dbReference type="InterPro" id="IPR035895">
    <property type="entry name" value="HPr-like_sf"/>
</dbReference>
<sequence length="224" mass="21859">MSRVGLVLVSHSAELAAGLARLAAQMAPDVTIVPAGGADGDLGTDFDLVSSALARAQSGAGVVLLYDLGSAKLVADIAVEMLGDPGTAAVVDAPFVEGAIAAAVAAQSGDPMDAVLSAAASALAGHGDAAEADHGHAGSRIDLVLTNDVGLHARPAGLVVRSLAGVDAQVTVSHAGRTADARSVLALLGLGAHSGATITVAAEGPDAAEALTRIRALAESHFTD</sequence>
<dbReference type="PROSITE" id="PS51350">
    <property type="entry name" value="PTS_HPR_DOM"/>
    <property type="match status" value="1"/>
</dbReference>
<comment type="subunit">
    <text evidence="5">Homodimer. The dihydroxyacetone kinase complex is composed of a homodimer of DhaM, a homodimer of DhaK and the subunit DhaL.</text>
</comment>
<dbReference type="InterPro" id="IPR002114">
    <property type="entry name" value="PTS_HPr_Ser_P_site"/>
</dbReference>
<keyword evidence="8" id="KW-0418">Kinase</keyword>
<evidence type="ECO:0000256" key="4">
    <source>
        <dbReference type="ARBA" id="ARBA00022679"/>
    </source>
</evidence>
<dbReference type="CDD" id="cd00367">
    <property type="entry name" value="PTS-HPr_like"/>
    <property type="match status" value="1"/>
</dbReference>
<proteinExistence type="predicted"/>
<feature type="domain" description="PTS EIIA type-4" evidence="6">
    <location>
        <begin position="3"/>
        <end position="137"/>
    </location>
</feature>
<dbReference type="PANTHER" id="PTHR38594">
    <property type="entry name" value="PEP-DEPENDENT DIHYDROXYACETONE KINASE, PHOSPHORYL DONOR SUBUNIT DHAM"/>
    <property type="match status" value="1"/>
</dbReference>
<evidence type="ECO:0000313" key="8">
    <source>
        <dbReference type="EMBL" id="MFC5286284.1"/>
    </source>
</evidence>
<evidence type="ECO:0000256" key="1">
    <source>
        <dbReference type="ARBA" id="ARBA00001113"/>
    </source>
</evidence>
<dbReference type="PRINTS" id="PR00107">
    <property type="entry name" value="PHOSPHOCPHPR"/>
</dbReference>
<dbReference type="RefSeq" id="WP_378244086.1">
    <property type="nucleotide sequence ID" value="NZ_JBHSKF010000002.1"/>
</dbReference>
<dbReference type="GO" id="GO:0047324">
    <property type="term" value="F:phosphoenolpyruvate-glycerone phosphotransferase activity"/>
    <property type="evidence" value="ECO:0007669"/>
    <property type="project" value="UniProtKB-EC"/>
</dbReference>
<dbReference type="SUPFAM" id="SSF53062">
    <property type="entry name" value="PTS system fructose IIA component-like"/>
    <property type="match status" value="1"/>
</dbReference>
<dbReference type="InterPro" id="IPR036662">
    <property type="entry name" value="PTS_EIIA_man-typ_sf"/>
</dbReference>
<dbReference type="Proteomes" id="UP001596157">
    <property type="component" value="Unassembled WGS sequence"/>
</dbReference>
<dbReference type="EMBL" id="JBHSKF010000002">
    <property type="protein sequence ID" value="MFC5286284.1"/>
    <property type="molecule type" value="Genomic_DNA"/>
</dbReference>
<dbReference type="Pfam" id="PF03610">
    <property type="entry name" value="EIIA-man"/>
    <property type="match status" value="1"/>
</dbReference>
<dbReference type="Pfam" id="PF00381">
    <property type="entry name" value="PTS-HPr"/>
    <property type="match status" value="1"/>
</dbReference>
<evidence type="ECO:0000313" key="9">
    <source>
        <dbReference type="Proteomes" id="UP001596157"/>
    </source>
</evidence>
<reference evidence="9" key="1">
    <citation type="journal article" date="2019" name="Int. J. Syst. Evol. Microbiol.">
        <title>The Global Catalogue of Microorganisms (GCM) 10K type strain sequencing project: providing services to taxonomists for standard genome sequencing and annotation.</title>
        <authorList>
            <consortium name="The Broad Institute Genomics Platform"/>
            <consortium name="The Broad Institute Genome Sequencing Center for Infectious Disease"/>
            <person name="Wu L."/>
            <person name="Ma J."/>
        </authorList>
    </citation>
    <scope>NUCLEOTIDE SEQUENCE [LARGE SCALE GENOMIC DNA]</scope>
    <source>
        <strain evidence="9">CCUG 59778</strain>
    </source>
</reference>